<evidence type="ECO:0000313" key="3">
    <source>
        <dbReference type="EMBL" id="MBJ7542171.1"/>
    </source>
</evidence>
<dbReference type="SUPFAM" id="SSF49503">
    <property type="entry name" value="Cupredoxins"/>
    <property type="match status" value="1"/>
</dbReference>
<evidence type="ECO:0000259" key="2">
    <source>
        <dbReference type="Pfam" id="PF13473"/>
    </source>
</evidence>
<reference evidence="3 4" key="1">
    <citation type="submission" date="2020-12" db="EMBL/GenBank/DDBJ databases">
        <title>Revised draft genomes of Rhodomicrobium vannielii ATCC 17100 and Rhodomicrobium udaipurense JA643.</title>
        <authorList>
            <person name="Conners E.M."/>
            <person name="Davenport E.J."/>
            <person name="Bose A."/>
        </authorList>
    </citation>
    <scope>NUCLEOTIDE SEQUENCE [LARGE SCALE GENOMIC DNA]</scope>
    <source>
        <strain evidence="3 4">JA643</strain>
    </source>
</reference>
<evidence type="ECO:0000313" key="4">
    <source>
        <dbReference type="Proteomes" id="UP000623250"/>
    </source>
</evidence>
<dbReference type="Gene3D" id="2.60.40.420">
    <property type="entry name" value="Cupredoxins - blue copper proteins"/>
    <property type="match status" value="1"/>
</dbReference>
<accession>A0A8I1KIW0</accession>
<organism evidence="3 4">
    <name type="scientific">Rhodomicrobium udaipurense</name>
    <dbReference type="NCBI Taxonomy" id="1202716"/>
    <lineage>
        <taxon>Bacteria</taxon>
        <taxon>Pseudomonadati</taxon>
        <taxon>Pseudomonadota</taxon>
        <taxon>Alphaproteobacteria</taxon>
        <taxon>Hyphomicrobiales</taxon>
        <taxon>Hyphomicrobiaceae</taxon>
        <taxon>Rhodomicrobium</taxon>
    </lineage>
</organism>
<dbReference type="AlphaFoldDB" id="A0A8I1KIW0"/>
<proteinExistence type="predicted"/>
<protein>
    <submittedName>
        <fullName evidence="3">Cupredoxin domain-containing protein</fullName>
    </submittedName>
</protein>
<comment type="caution">
    <text evidence="3">The sequence shown here is derived from an EMBL/GenBank/DDBJ whole genome shotgun (WGS) entry which is preliminary data.</text>
</comment>
<evidence type="ECO:0000256" key="1">
    <source>
        <dbReference type="SAM" id="SignalP"/>
    </source>
</evidence>
<feature type="chain" id="PRO_5034825735" evidence="1">
    <location>
        <begin position="24"/>
        <end position="111"/>
    </location>
</feature>
<name>A0A8I1KIW0_9HYPH</name>
<dbReference type="RefSeq" id="WP_037238088.1">
    <property type="nucleotide sequence ID" value="NZ_JAEMUK010000002.1"/>
</dbReference>
<keyword evidence="4" id="KW-1185">Reference proteome</keyword>
<feature type="domain" description="EfeO-type cupredoxin-like" evidence="2">
    <location>
        <begin position="7"/>
        <end position="109"/>
    </location>
</feature>
<dbReference type="EMBL" id="JAEMUK010000002">
    <property type="protein sequence ID" value="MBJ7542171.1"/>
    <property type="molecule type" value="Genomic_DNA"/>
</dbReference>
<sequence>MKHRIKVAFAALCLAGAPQLALADEPVFEIEMKDGVITPPRLEVPANTRFKIIIKNVGTVPAEFESYELRKEEVIPAGGTGKMIIRRLDPGEYKFFDEFQPDAPPTVLVAK</sequence>
<dbReference type="InterPro" id="IPR008972">
    <property type="entry name" value="Cupredoxin"/>
</dbReference>
<keyword evidence="1" id="KW-0732">Signal</keyword>
<feature type="signal peptide" evidence="1">
    <location>
        <begin position="1"/>
        <end position="23"/>
    </location>
</feature>
<dbReference type="Proteomes" id="UP000623250">
    <property type="component" value="Unassembled WGS sequence"/>
</dbReference>
<gene>
    <name evidence="3" type="ORF">JDN41_01195</name>
</gene>
<dbReference type="InterPro" id="IPR028096">
    <property type="entry name" value="EfeO_Cupredoxin"/>
</dbReference>
<dbReference type="Pfam" id="PF13473">
    <property type="entry name" value="Cupredoxin_1"/>
    <property type="match status" value="1"/>
</dbReference>